<dbReference type="InterPro" id="IPR041854">
    <property type="entry name" value="BFD-like_2Fe2S-bd_dom_sf"/>
</dbReference>
<dbReference type="STRING" id="349064.SAMN05660429_00957"/>
<keyword evidence="4" id="KW-0249">Electron transport</keyword>
<evidence type="ECO:0000256" key="7">
    <source>
        <dbReference type="ARBA" id="ARBA00034078"/>
    </source>
</evidence>
<dbReference type="AlphaFoldDB" id="A0A1I0BJ10"/>
<evidence type="ECO:0000256" key="2">
    <source>
        <dbReference type="ARBA" id="ARBA00022714"/>
    </source>
</evidence>
<evidence type="ECO:0000313" key="11">
    <source>
        <dbReference type="EMBL" id="SET06547.1"/>
    </source>
</evidence>
<evidence type="ECO:0000256" key="3">
    <source>
        <dbReference type="ARBA" id="ARBA00022723"/>
    </source>
</evidence>
<keyword evidence="1" id="KW-0813">Transport</keyword>
<proteinExistence type="inferred from homology"/>
<dbReference type="InterPro" id="IPR052371">
    <property type="entry name" value="BFD-associated_ferredoxin"/>
</dbReference>
<keyword evidence="2" id="KW-0001">2Fe-2S</keyword>
<dbReference type="Pfam" id="PF04324">
    <property type="entry name" value="Fer2_BFD"/>
    <property type="match status" value="1"/>
</dbReference>
<organism evidence="11 12">
    <name type="scientific">Thalassotalea agarivorans</name>
    <name type="common">Thalassomonas agarivorans</name>
    <dbReference type="NCBI Taxonomy" id="349064"/>
    <lineage>
        <taxon>Bacteria</taxon>
        <taxon>Pseudomonadati</taxon>
        <taxon>Pseudomonadota</taxon>
        <taxon>Gammaproteobacteria</taxon>
        <taxon>Alteromonadales</taxon>
        <taxon>Colwelliaceae</taxon>
        <taxon>Thalassotalea</taxon>
    </lineage>
</organism>
<name>A0A1I0BJ10_THASX</name>
<feature type="domain" description="BFD-like [2Fe-2S]-binding" evidence="10">
    <location>
        <begin position="2"/>
        <end position="51"/>
    </location>
</feature>
<gene>
    <name evidence="11" type="ORF">SAMN05660429_00957</name>
</gene>
<evidence type="ECO:0000256" key="5">
    <source>
        <dbReference type="ARBA" id="ARBA00023004"/>
    </source>
</evidence>
<evidence type="ECO:0000256" key="6">
    <source>
        <dbReference type="ARBA" id="ARBA00023014"/>
    </source>
</evidence>
<keyword evidence="3" id="KW-0479">Metal-binding</keyword>
<accession>A0A1I0BJ10</accession>
<evidence type="ECO:0000256" key="9">
    <source>
        <dbReference type="ARBA" id="ARBA00046332"/>
    </source>
</evidence>
<dbReference type="InterPro" id="IPR007419">
    <property type="entry name" value="BFD-like_2Fe2S-bd_dom"/>
</dbReference>
<dbReference type="PANTHER" id="PTHR37424:SF1">
    <property type="entry name" value="BACTERIOFERRITIN-ASSOCIATED FERREDOXIN"/>
    <property type="match status" value="1"/>
</dbReference>
<evidence type="ECO:0000256" key="4">
    <source>
        <dbReference type="ARBA" id="ARBA00022982"/>
    </source>
</evidence>
<reference evidence="11 12" key="1">
    <citation type="submission" date="2016-10" db="EMBL/GenBank/DDBJ databases">
        <authorList>
            <person name="de Groot N.N."/>
        </authorList>
    </citation>
    <scope>NUCLEOTIDE SEQUENCE [LARGE SCALE GENOMIC DNA]</scope>
    <source>
        <strain evidence="11 12">DSM 19706</strain>
    </source>
</reference>
<dbReference type="OrthoDB" id="9815350at2"/>
<dbReference type="RefSeq" id="WP_093328127.1">
    <property type="nucleotide sequence ID" value="NZ_AP027363.1"/>
</dbReference>
<evidence type="ECO:0000259" key="10">
    <source>
        <dbReference type="Pfam" id="PF04324"/>
    </source>
</evidence>
<keyword evidence="12" id="KW-1185">Reference proteome</keyword>
<comment type="cofactor">
    <cofactor evidence="7">
        <name>[2Fe-2S] cluster</name>
        <dbReference type="ChEBI" id="CHEBI:190135"/>
    </cofactor>
</comment>
<dbReference type="Proteomes" id="UP000199308">
    <property type="component" value="Unassembled WGS sequence"/>
</dbReference>
<evidence type="ECO:0000256" key="8">
    <source>
        <dbReference type="ARBA" id="ARBA00039386"/>
    </source>
</evidence>
<keyword evidence="6" id="KW-0411">Iron-sulfur</keyword>
<dbReference type="Gene3D" id="1.10.10.1100">
    <property type="entry name" value="BFD-like [2Fe-2S]-binding domain"/>
    <property type="match status" value="1"/>
</dbReference>
<evidence type="ECO:0000256" key="1">
    <source>
        <dbReference type="ARBA" id="ARBA00022448"/>
    </source>
</evidence>
<dbReference type="GO" id="GO:0046872">
    <property type="term" value="F:metal ion binding"/>
    <property type="evidence" value="ECO:0007669"/>
    <property type="project" value="UniProtKB-KW"/>
</dbReference>
<comment type="similarity">
    <text evidence="9">Belongs to the Bfd family.</text>
</comment>
<keyword evidence="5" id="KW-0408">Iron</keyword>
<dbReference type="GO" id="GO:0051537">
    <property type="term" value="F:2 iron, 2 sulfur cluster binding"/>
    <property type="evidence" value="ECO:0007669"/>
    <property type="project" value="UniProtKB-KW"/>
</dbReference>
<sequence length="64" mass="6910">MYVCLCRGITDKQIAALVQEKGVGSVRELKAHLDVSTDCGICVKAAKQVIDDTIIDESLFQNVG</sequence>
<dbReference type="PANTHER" id="PTHR37424">
    <property type="entry name" value="BACTERIOFERRITIN-ASSOCIATED FERREDOXIN"/>
    <property type="match status" value="1"/>
</dbReference>
<dbReference type="EMBL" id="FOHK01000004">
    <property type="protein sequence ID" value="SET06547.1"/>
    <property type="molecule type" value="Genomic_DNA"/>
</dbReference>
<evidence type="ECO:0000313" key="12">
    <source>
        <dbReference type="Proteomes" id="UP000199308"/>
    </source>
</evidence>
<protein>
    <recommendedName>
        <fullName evidence="8">Bacterioferritin-associated ferredoxin</fullName>
    </recommendedName>
</protein>